<dbReference type="Pfam" id="PF01963">
    <property type="entry name" value="TraB_PrgY_gumN"/>
    <property type="match status" value="1"/>
</dbReference>
<organism evidence="2 3">
    <name type="scientific">Treponema lecithinolyticum ATCC 700332</name>
    <dbReference type="NCBI Taxonomy" id="1321815"/>
    <lineage>
        <taxon>Bacteria</taxon>
        <taxon>Pseudomonadati</taxon>
        <taxon>Spirochaetota</taxon>
        <taxon>Spirochaetia</taxon>
        <taxon>Spirochaetales</taxon>
        <taxon>Treponemataceae</taxon>
        <taxon>Treponema</taxon>
    </lineage>
</organism>
<accession>A0ABN0NW17</accession>
<dbReference type="Proteomes" id="UP000016649">
    <property type="component" value="Unassembled WGS sequence"/>
</dbReference>
<dbReference type="NCBIfam" id="TIGR00261">
    <property type="entry name" value="traB"/>
    <property type="match status" value="1"/>
</dbReference>
<feature type="transmembrane region" description="Helical" evidence="1">
    <location>
        <begin position="290"/>
        <end position="317"/>
    </location>
</feature>
<feature type="transmembrane region" description="Helical" evidence="1">
    <location>
        <begin position="323"/>
        <end position="341"/>
    </location>
</feature>
<keyword evidence="3" id="KW-1185">Reference proteome</keyword>
<dbReference type="InterPro" id="IPR046345">
    <property type="entry name" value="TraB_PrgY-like"/>
</dbReference>
<dbReference type="InterPro" id="IPR002816">
    <property type="entry name" value="TraB/PrgY/GumN_fam"/>
</dbReference>
<name>A0ABN0NW17_TRELE</name>
<sequence>METNMQQTVKELSFTDSGKEIILVGTAHISKESVEEVEKTIRERNPDCVAIELDEQRYASIKDPDSWKNLDIVKVLKEKRGFIMLANVVLSAFQRRMGADIGVKPGDEMRRALHVSEDMHITSVMVDRPIQTTLKRAWAKNSLWGKIKLLTALLAAAFEKEEISAEQIESLKSSNEMDSMMAELANSLPTVKQVLIDERDQYLASHIWDCPGKKIVAVLGAGHLPGVQEHLTQIAAGKESTDVSEIENVPVSGIGSKIAGWIFPLLLVCLIGAGFFMHGAQTSVTMLSRWLLWNGSLAALGTLAAFGHPLAVLVGFFGAPLATLNPFLAVGLFTGLVQAWARKPKVEDMEHLIDDAVSLKGLYKNRIGRVLLVFFFSSLGGAIGNFIAVPALISSLFH</sequence>
<feature type="transmembrane region" description="Helical" evidence="1">
    <location>
        <begin position="370"/>
        <end position="393"/>
    </location>
</feature>
<proteinExistence type="predicted"/>
<protein>
    <submittedName>
        <fullName evidence="2">TraB family protein</fullName>
    </submittedName>
</protein>
<keyword evidence="1" id="KW-0812">Transmembrane</keyword>
<dbReference type="InterPro" id="IPR005230">
    <property type="entry name" value="TraB_bac"/>
</dbReference>
<reference evidence="2 3" key="1">
    <citation type="submission" date="2013-08" db="EMBL/GenBank/DDBJ databases">
        <authorList>
            <person name="Weinstock G."/>
            <person name="Sodergren E."/>
            <person name="Wylie T."/>
            <person name="Fulton L."/>
            <person name="Fulton R."/>
            <person name="Fronick C."/>
            <person name="O'Laughlin M."/>
            <person name="Godfrey J."/>
            <person name="Miner T."/>
            <person name="Herter B."/>
            <person name="Appelbaum E."/>
            <person name="Cordes M."/>
            <person name="Lek S."/>
            <person name="Wollam A."/>
            <person name="Pepin K.H."/>
            <person name="Palsikar V.B."/>
            <person name="Mitreva M."/>
            <person name="Wilson R.K."/>
        </authorList>
    </citation>
    <scope>NUCLEOTIDE SEQUENCE [LARGE SCALE GENOMIC DNA]</scope>
    <source>
        <strain evidence="2 3">ATCC 700332</strain>
    </source>
</reference>
<gene>
    <name evidence="2" type="ORF">HMPREF9193_01994</name>
</gene>
<comment type="caution">
    <text evidence="2">The sequence shown here is derived from an EMBL/GenBank/DDBJ whole genome shotgun (WGS) entry which is preliminary data.</text>
</comment>
<evidence type="ECO:0000313" key="2">
    <source>
        <dbReference type="EMBL" id="ERJ91541.1"/>
    </source>
</evidence>
<dbReference type="PANTHER" id="PTHR21530:SF7">
    <property type="entry name" value="TRAB DOMAIN-CONTAINING PROTEIN"/>
    <property type="match status" value="1"/>
</dbReference>
<dbReference type="CDD" id="cd14726">
    <property type="entry name" value="TraB_PrgY-like"/>
    <property type="match status" value="1"/>
</dbReference>
<dbReference type="EMBL" id="AWVH01000044">
    <property type="protein sequence ID" value="ERJ91541.1"/>
    <property type="molecule type" value="Genomic_DNA"/>
</dbReference>
<keyword evidence="1" id="KW-0472">Membrane</keyword>
<dbReference type="RefSeq" id="WP_021686167.1">
    <property type="nucleotide sequence ID" value="NZ_KI260554.1"/>
</dbReference>
<feature type="transmembrane region" description="Helical" evidence="1">
    <location>
        <begin position="258"/>
        <end position="278"/>
    </location>
</feature>
<evidence type="ECO:0000256" key="1">
    <source>
        <dbReference type="SAM" id="Phobius"/>
    </source>
</evidence>
<keyword evidence="1" id="KW-1133">Transmembrane helix</keyword>
<evidence type="ECO:0000313" key="3">
    <source>
        <dbReference type="Proteomes" id="UP000016649"/>
    </source>
</evidence>
<dbReference type="PANTHER" id="PTHR21530">
    <property type="entry name" value="PHEROMONE SHUTDOWN PROTEIN"/>
    <property type="match status" value="1"/>
</dbReference>